<feature type="domain" description="ThuA-like" evidence="2">
    <location>
        <begin position="77"/>
        <end position="309"/>
    </location>
</feature>
<sequence length="335" mass="37288">MFKIQKPFVLCAIALMFVSSLSGCEAPQKPKLKALIIDGENSHGVWPKTTVMMKSYLEETGLFEVDVARTTYTWQGPHYNKTLGVDDIKELLDLYPIESAKQHIAVDTPKPDENYSPNFEAYDVVISNFGWKASDWNEATKTNFEAYMKNGGGLVVVHAADNSWGTWKAFNTMTGIGGWGGRDENSGPYIYYDGTGSVKRDTTAGKGGSHGAQKEFVIDIREPEHPVMKGLPKSWMHAKDELYEKLRGPAENVTILATGLGREDNRHEPLLMAINYGQGRTFHTTLGHMDYSMECVGFITTLQRGAEWAATGKVTQSVPEDFPTENAISIRKFMK</sequence>
<reference evidence="3" key="1">
    <citation type="submission" date="2023-07" db="EMBL/GenBank/DDBJ databases">
        <title>Two novel species in the genus Flavivirga.</title>
        <authorList>
            <person name="Kwon K."/>
        </authorList>
    </citation>
    <scope>NUCLEOTIDE SEQUENCE</scope>
    <source>
        <strain evidence="3">KCTC 52353</strain>
    </source>
</reference>
<dbReference type="PANTHER" id="PTHR40469:SF2">
    <property type="entry name" value="GALACTOSE-BINDING DOMAIN-LIKE SUPERFAMILY PROTEIN"/>
    <property type="match status" value="1"/>
</dbReference>
<dbReference type="Proteomes" id="UP001176883">
    <property type="component" value="Unassembled WGS sequence"/>
</dbReference>
<dbReference type="InterPro" id="IPR029062">
    <property type="entry name" value="Class_I_gatase-like"/>
</dbReference>
<accession>A0ABT8WFH8</accession>
<gene>
    <name evidence="3" type="ORF">Q4Q35_18650</name>
</gene>
<dbReference type="EMBL" id="JAUOEK010000173">
    <property type="protein sequence ID" value="MDO5971827.1"/>
    <property type="molecule type" value="Genomic_DNA"/>
</dbReference>
<organism evidence="3 4">
    <name type="scientific">Flavivirga aquimarina</name>
    <dbReference type="NCBI Taxonomy" id="2027862"/>
    <lineage>
        <taxon>Bacteria</taxon>
        <taxon>Pseudomonadati</taxon>
        <taxon>Bacteroidota</taxon>
        <taxon>Flavobacteriia</taxon>
        <taxon>Flavobacteriales</taxon>
        <taxon>Flavobacteriaceae</taxon>
        <taxon>Flavivirga</taxon>
    </lineage>
</organism>
<feature type="signal peptide" evidence="1">
    <location>
        <begin position="1"/>
        <end position="22"/>
    </location>
</feature>
<comment type="caution">
    <text evidence="3">The sequence shown here is derived from an EMBL/GenBank/DDBJ whole genome shotgun (WGS) entry which is preliminary data.</text>
</comment>
<dbReference type="PANTHER" id="PTHR40469">
    <property type="entry name" value="SECRETED GLYCOSYL HYDROLASE"/>
    <property type="match status" value="1"/>
</dbReference>
<dbReference type="Gene3D" id="3.40.50.880">
    <property type="match status" value="1"/>
</dbReference>
<dbReference type="PROSITE" id="PS51257">
    <property type="entry name" value="PROKAR_LIPOPROTEIN"/>
    <property type="match status" value="1"/>
</dbReference>
<keyword evidence="4" id="KW-1185">Reference proteome</keyword>
<evidence type="ECO:0000256" key="1">
    <source>
        <dbReference type="SAM" id="SignalP"/>
    </source>
</evidence>
<dbReference type="Pfam" id="PF06283">
    <property type="entry name" value="ThuA"/>
    <property type="match status" value="1"/>
</dbReference>
<keyword evidence="1" id="KW-0732">Signal</keyword>
<dbReference type="SUPFAM" id="SSF52317">
    <property type="entry name" value="Class I glutamine amidotransferase-like"/>
    <property type="match status" value="1"/>
</dbReference>
<protein>
    <submittedName>
        <fullName evidence="3">ThuA domain-containing protein</fullName>
    </submittedName>
</protein>
<evidence type="ECO:0000259" key="2">
    <source>
        <dbReference type="Pfam" id="PF06283"/>
    </source>
</evidence>
<name>A0ABT8WFH8_9FLAO</name>
<evidence type="ECO:0000313" key="4">
    <source>
        <dbReference type="Proteomes" id="UP001176883"/>
    </source>
</evidence>
<proteinExistence type="predicted"/>
<evidence type="ECO:0000313" key="3">
    <source>
        <dbReference type="EMBL" id="MDO5971827.1"/>
    </source>
</evidence>
<dbReference type="RefSeq" id="WP_303279541.1">
    <property type="nucleotide sequence ID" value="NZ_JAUOEK010000173.1"/>
</dbReference>
<feature type="chain" id="PRO_5045762399" evidence="1">
    <location>
        <begin position="23"/>
        <end position="335"/>
    </location>
</feature>
<dbReference type="InterPro" id="IPR029010">
    <property type="entry name" value="ThuA-like"/>
</dbReference>